<gene>
    <name evidence="1" type="ORF">ABIA69_004550</name>
</gene>
<sequence>MGEKAKISQKVVEAYRELLDKHEGNSLAAVYEWSEKILPHKTDSVLKDVDWFTFLALMTDGYDVIELTPEEKITEKLNGEIVSSMDSAFQEGIYYTLNTLGIKIKGGE</sequence>
<evidence type="ECO:0000313" key="2">
    <source>
        <dbReference type="Proteomes" id="UP001549363"/>
    </source>
</evidence>
<keyword evidence="2" id="KW-1185">Reference proteome</keyword>
<proteinExistence type="predicted"/>
<dbReference type="Proteomes" id="UP001549363">
    <property type="component" value="Unassembled WGS sequence"/>
</dbReference>
<protein>
    <submittedName>
        <fullName evidence="1">Uncharacterized protein</fullName>
    </submittedName>
</protein>
<evidence type="ECO:0000313" key="1">
    <source>
        <dbReference type="EMBL" id="MET4563353.1"/>
    </source>
</evidence>
<accession>A0ABV2PQX3</accession>
<reference evidence="1 2" key="1">
    <citation type="submission" date="2024-06" db="EMBL/GenBank/DDBJ databases">
        <title>Sorghum-associated microbial communities from plants grown in Nebraska, USA.</title>
        <authorList>
            <person name="Schachtman D."/>
        </authorList>
    </citation>
    <scope>NUCLEOTIDE SEQUENCE [LARGE SCALE GENOMIC DNA]</scope>
    <source>
        <strain evidence="1 2">736</strain>
    </source>
</reference>
<comment type="caution">
    <text evidence="1">The sequence shown here is derived from an EMBL/GenBank/DDBJ whole genome shotgun (WGS) entry which is preliminary data.</text>
</comment>
<name>A0ABV2PQX3_9BACI</name>
<dbReference type="EMBL" id="JBEPSB010000038">
    <property type="protein sequence ID" value="MET4563353.1"/>
    <property type="molecule type" value="Genomic_DNA"/>
</dbReference>
<organism evidence="1 2">
    <name type="scientific">Lysinibacillus parviboronicapiens</name>
    <dbReference type="NCBI Taxonomy" id="436516"/>
    <lineage>
        <taxon>Bacteria</taxon>
        <taxon>Bacillati</taxon>
        <taxon>Bacillota</taxon>
        <taxon>Bacilli</taxon>
        <taxon>Bacillales</taxon>
        <taxon>Bacillaceae</taxon>
        <taxon>Lysinibacillus</taxon>
    </lineage>
</organism>
<dbReference type="RefSeq" id="WP_354473203.1">
    <property type="nucleotide sequence ID" value="NZ_JBEPSB010000038.1"/>
</dbReference>